<keyword evidence="2" id="KW-0413">Isomerase</keyword>
<evidence type="ECO:0000313" key="2">
    <source>
        <dbReference type="EMBL" id="THW35534.1"/>
    </source>
</evidence>
<dbReference type="GO" id="GO:0006749">
    <property type="term" value="P:glutathione metabolic process"/>
    <property type="evidence" value="ECO:0007669"/>
    <property type="project" value="TreeGrafter"/>
</dbReference>
<organism evidence="2 3">
    <name type="scientific">Aureobasidium pullulans</name>
    <name type="common">Black yeast</name>
    <name type="synonym">Pullularia pullulans</name>
    <dbReference type="NCBI Taxonomy" id="5580"/>
    <lineage>
        <taxon>Eukaryota</taxon>
        <taxon>Fungi</taxon>
        <taxon>Dikarya</taxon>
        <taxon>Ascomycota</taxon>
        <taxon>Pezizomycotina</taxon>
        <taxon>Dothideomycetes</taxon>
        <taxon>Dothideomycetidae</taxon>
        <taxon>Dothideales</taxon>
        <taxon>Saccotheciaceae</taxon>
        <taxon>Aureobasidium</taxon>
    </lineage>
</organism>
<dbReference type="GO" id="GO:0004602">
    <property type="term" value="F:glutathione peroxidase activity"/>
    <property type="evidence" value="ECO:0007669"/>
    <property type="project" value="TreeGrafter"/>
</dbReference>
<reference evidence="2 3" key="1">
    <citation type="submission" date="2018-10" db="EMBL/GenBank/DDBJ databases">
        <title>Fifty Aureobasidium pullulans genomes reveal a recombining polyextremotolerant generalist.</title>
        <authorList>
            <person name="Gostincar C."/>
            <person name="Turk M."/>
            <person name="Zajc J."/>
            <person name="Gunde-Cimerman N."/>
        </authorList>
    </citation>
    <scope>NUCLEOTIDE SEQUENCE [LARGE SCALE GENOMIC DNA]</scope>
    <source>
        <strain evidence="2 3">EXF-11013</strain>
    </source>
</reference>
<dbReference type="GO" id="GO:0004364">
    <property type="term" value="F:glutathione transferase activity"/>
    <property type="evidence" value="ECO:0007669"/>
    <property type="project" value="TreeGrafter"/>
</dbReference>
<name>A0A4V4IGM8_AURPU</name>
<dbReference type="Gene3D" id="3.40.30.10">
    <property type="entry name" value="Glutaredoxin"/>
    <property type="match status" value="2"/>
</dbReference>
<gene>
    <name evidence="2" type="ORF">D6D22_08095</name>
</gene>
<dbReference type="InterPro" id="IPR051924">
    <property type="entry name" value="GST_Kappa/NadH"/>
</dbReference>
<evidence type="ECO:0000259" key="1">
    <source>
        <dbReference type="Pfam" id="PF01323"/>
    </source>
</evidence>
<feature type="domain" description="DSBA-like thioredoxin" evidence="1">
    <location>
        <begin position="7"/>
        <end position="269"/>
    </location>
</feature>
<comment type="caution">
    <text evidence="2">The sequence shown here is derived from an EMBL/GenBank/DDBJ whole genome shotgun (WGS) entry which is preliminary data.</text>
</comment>
<dbReference type="EMBL" id="QZAL01000155">
    <property type="protein sequence ID" value="THW35534.1"/>
    <property type="molecule type" value="Genomic_DNA"/>
</dbReference>
<dbReference type="PANTHER" id="PTHR42943:SF2">
    <property type="entry name" value="GLUTATHIONE S-TRANSFERASE KAPPA 1"/>
    <property type="match status" value="1"/>
</dbReference>
<sequence>MAQKPKLTLFVDIVSPFGYYAFNTLQVITRTHHQNWRRRRRKLTERLIEPQKSPIFNQVEITYIPIFLGGVMKACDNRPPINIKSDRNPSLPNPFPNPPPCTLSPYPLLAKVYVTDNEVVCADKSTYIETSRKRWAKRYSIPLSPTMPKNFPPFTLHVMRALAVVEDKHASMLENSIAALYKGMWVDDKSIHEPAVFGAILSEVLGEEKARRVVEDSTKPEAKAKLQKNTDMAFEEGAFGLPWFVATNAQGEVDRFWGFDHMGLMVEHLGLDGGDLKELRAML</sequence>
<dbReference type="AlphaFoldDB" id="A0A4V4IGM8"/>
<protein>
    <submittedName>
        <fullName evidence="2">Putative 2-hydroxychromene-2-carboxylate isomerase</fullName>
    </submittedName>
</protein>
<dbReference type="Proteomes" id="UP000310687">
    <property type="component" value="Unassembled WGS sequence"/>
</dbReference>
<dbReference type="InterPro" id="IPR001853">
    <property type="entry name" value="DSBA-like_thioredoxin_dom"/>
</dbReference>
<dbReference type="GO" id="GO:0016853">
    <property type="term" value="F:isomerase activity"/>
    <property type="evidence" value="ECO:0007669"/>
    <property type="project" value="UniProtKB-KW"/>
</dbReference>
<dbReference type="Pfam" id="PF01323">
    <property type="entry name" value="DSBA"/>
    <property type="match status" value="1"/>
</dbReference>
<evidence type="ECO:0000313" key="3">
    <source>
        <dbReference type="Proteomes" id="UP000310687"/>
    </source>
</evidence>
<dbReference type="GO" id="GO:0005739">
    <property type="term" value="C:mitochondrion"/>
    <property type="evidence" value="ECO:0007669"/>
    <property type="project" value="TreeGrafter"/>
</dbReference>
<accession>A0A4V4IGM8</accession>
<dbReference type="InterPro" id="IPR036249">
    <property type="entry name" value="Thioredoxin-like_sf"/>
</dbReference>
<dbReference type="GO" id="GO:0005777">
    <property type="term" value="C:peroxisome"/>
    <property type="evidence" value="ECO:0007669"/>
    <property type="project" value="TreeGrafter"/>
</dbReference>
<dbReference type="PANTHER" id="PTHR42943">
    <property type="entry name" value="GLUTATHIONE S-TRANSFERASE KAPPA"/>
    <property type="match status" value="1"/>
</dbReference>
<proteinExistence type="predicted"/>
<dbReference type="SUPFAM" id="SSF52833">
    <property type="entry name" value="Thioredoxin-like"/>
    <property type="match status" value="1"/>
</dbReference>